<dbReference type="Proteomes" id="UP001497497">
    <property type="component" value="Unassembled WGS sequence"/>
</dbReference>
<evidence type="ECO:0000313" key="10">
    <source>
        <dbReference type="EMBL" id="CAL1538121.1"/>
    </source>
</evidence>
<name>A0AAV2HVJ0_LYMST</name>
<keyword evidence="8" id="KW-0325">Glycoprotein</keyword>
<dbReference type="SUPFAM" id="SSF52058">
    <property type="entry name" value="L domain-like"/>
    <property type="match status" value="2"/>
</dbReference>
<dbReference type="AlphaFoldDB" id="A0AAV2HVJ0"/>
<keyword evidence="11" id="KW-1185">Reference proteome</keyword>
<evidence type="ECO:0000256" key="2">
    <source>
        <dbReference type="ARBA" id="ARBA00022614"/>
    </source>
</evidence>
<keyword evidence="4" id="KW-0732">Signal</keyword>
<comment type="subcellular location">
    <subcellularLocation>
        <location evidence="1">Membrane</location>
        <topology evidence="1">Single-pass membrane protein</topology>
    </subcellularLocation>
</comment>
<organism evidence="10 11">
    <name type="scientific">Lymnaea stagnalis</name>
    <name type="common">Great pond snail</name>
    <name type="synonym">Helix stagnalis</name>
    <dbReference type="NCBI Taxonomy" id="6523"/>
    <lineage>
        <taxon>Eukaryota</taxon>
        <taxon>Metazoa</taxon>
        <taxon>Spiralia</taxon>
        <taxon>Lophotrochozoa</taxon>
        <taxon>Mollusca</taxon>
        <taxon>Gastropoda</taxon>
        <taxon>Heterobranchia</taxon>
        <taxon>Euthyneura</taxon>
        <taxon>Panpulmonata</taxon>
        <taxon>Hygrophila</taxon>
        <taxon>Lymnaeoidea</taxon>
        <taxon>Lymnaeidae</taxon>
        <taxon>Lymnaea</taxon>
    </lineage>
</organism>
<evidence type="ECO:0000313" key="11">
    <source>
        <dbReference type="Proteomes" id="UP001497497"/>
    </source>
</evidence>
<reference evidence="10 11" key="1">
    <citation type="submission" date="2024-04" db="EMBL/GenBank/DDBJ databases">
        <authorList>
            <consortium name="Genoscope - CEA"/>
            <person name="William W."/>
        </authorList>
    </citation>
    <scope>NUCLEOTIDE SEQUENCE [LARGE SCALE GENOMIC DNA]</scope>
</reference>
<keyword evidence="5" id="KW-0677">Repeat</keyword>
<evidence type="ECO:0000256" key="8">
    <source>
        <dbReference type="ARBA" id="ARBA00023180"/>
    </source>
</evidence>
<dbReference type="GO" id="GO:0007165">
    <property type="term" value="P:signal transduction"/>
    <property type="evidence" value="ECO:0007669"/>
    <property type="project" value="TreeGrafter"/>
</dbReference>
<evidence type="ECO:0000256" key="6">
    <source>
        <dbReference type="ARBA" id="ARBA00022989"/>
    </source>
</evidence>
<dbReference type="InterPro" id="IPR001611">
    <property type="entry name" value="Leu-rich_rpt"/>
</dbReference>
<dbReference type="PANTHER" id="PTHR24365">
    <property type="entry name" value="TOLL-LIKE RECEPTOR"/>
    <property type="match status" value="1"/>
</dbReference>
<evidence type="ECO:0000256" key="5">
    <source>
        <dbReference type="ARBA" id="ARBA00022737"/>
    </source>
</evidence>
<evidence type="ECO:0008006" key="12">
    <source>
        <dbReference type="Google" id="ProtNLM"/>
    </source>
</evidence>
<dbReference type="GO" id="GO:0038023">
    <property type="term" value="F:signaling receptor activity"/>
    <property type="evidence" value="ECO:0007669"/>
    <property type="project" value="TreeGrafter"/>
</dbReference>
<feature type="non-terminal residue" evidence="10">
    <location>
        <position position="671"/>
    </location>
</feature>
<keyword evidence="6 9" id="KW-1133">Transmembrane helix</keyword>
<feature type="transmembrane region" description="Helical" evidence="9">
    <location>
        <begin position="603"/>
        <end position="624"/>
    </location>
</feature>
<keyword evidence="3 9" id="KW-0812">Transmembrane</keyword>
<dbReference type="SMART" id="SM00365">
    <property type="entry name" value="LRR_SD22"/>
    <property type="match status" value="4"/>
</dbReference>
<sequence>NCSYQGFKKVPDNLPTNATDLDLSYNNMTCLPDCVFCRYSQLRVLNISNNGLVTVQENSFKNLAKLVSLNLQQNKIFFNNNPKFKAVFMNLPSLTSLRVGKNKNFFKYFSPDEILGGLKNLQELYMDGNITTMKRLRNMTSLRKLTLEGHTQGTCLLKKLDDASFINLAQLIQLDINTCHIHKVANRAFQPLQRLKYLNLSFNFFIRVKAMTMILSSLKYSDITTLAMNYINPFYLRGVLITTKIIQSLPVKLEHLEAAGNGFELFEPGSLKHVPENLSFVDLGNNRIIYGPYLSELYLLKNLRNVTLSGDAVVRHLPRSSDVPHTFTLFERTSFNDDDNTDLPSLDIRLPPNVQHIEMGSLSLHYIFTALHVHPSNCLESLTLNDNIFPVLKGPLSGLEKLKYLDLRFNSINALQRRFFQNLTGLKDLMLGTNKLRDFFANYKEGWHIFYDLKGLTTLDLSNNDLTFVNDEIFESLENLQSLYMEHSSMWQFHVNISHMKDLRLVNLSHSQLSSLPKHVQNDIDLSCRKASHPIFIDLSFNPLQCDCDHLDFLTWMVKSCGFDRNFTNYMCKYPDESTRTINDSYRADLMTLNRTCAENVPLFLAVLAATVGMLGFVVAGILYRYRWKIRYFYYAAYIKLKDKHAPRDADTFRYDVFISYAVTDEAFIMT</sequence>
<dbReference type="PANTHER" id="PTHR24365:SF530">
    <property type="entry name" value="MSTPROX-RELATED"/>
    <property type="match status" value="1"/>
</dbReference>
<dbReference type="InterPro" id="IPR003591">
    <property type="entry name" value="Leu-rich_rpt_typical-subtyp"/>
</dbReference>
<dbReference type="GO" id="GO:0005886">
    <property type="term" value="C:plasma membrane"/>
    <property type="evidence" value="ECO:0007669"/>
    <property type="project" value="TreeGrafter"/>
</dbReference>
<dbReference type="EMBL" id="CAXITT010000286">
    <property type="protein sequence ID" value="CAL1538121.1"/>
    <property type="molecule type" value="Genomic_DNA"/>
</dbReference>
<protein>
    <recommendedName>
        <fullName evidence="12">Toll-like receptor</fullName>
    </recommendedName>
</protein>
<dbReference type="InterPro" id="IPR032675">
    <property type="entry name" value="LRR_dom_sf"/>
</dbReference>
<dbReference type="SMART" id="SM00369">
    <property type="entry name" value="LRR_TYP"/>
    <property type="match status" value="7"/>
</dbReference>
<feature type="non-terminal residue" evidence="10">
    <location>
        <position position="1"/>
    </location>
</feature>
<accession>A0AAV2HVJ0</accession>
<evidence type="ECO:0000256" key="4">
    <source>
        <dbReference type="ARBA" id="ARBA00022729"/>
    </source>
</evidence>
<keyword evidence="2" id="KW-0433">Leucine-rich repeat</keyword>
<keyword evidence="7 9" id="KW-0472">Membrane</keyword>
<gene>
    <name evidence="10" type="ORF">GSLYS_00011942001</name>
</gene>
<dbReference type="Gene3D" id="3.80.10.10">
    <property type="entry name" value="Ribonuclease Inhibitor"/>
    <property type="match status" value="3"/>
</dbReference>
<dbReference type="Pfam" id="PF13855">
    <property type="entry name" value="LRR_8"/>
    <property type="match status" value="3"/>
</dbReference>
<evidence type="ECO:0000256" key="1">
    <source>
        <dbReference type="ARBA" id="ARBA00004167"/>
    </source>
</evidence>
<comment type="caution">
    <text evidence="10">The sequence shown here is derived from an EMBL/GenBank/DDBJ whole genome shotgun (WGS) entry which is preliminary data.</text>
</comment>
<dbReference type="PROSITE" id="PS51450">
    <property type="entry name" value="LRR"/>
    <property type="match status" value="1"/>
</dbReference>
<proteinExistence type="predicted"/>
<evidence type="ECO:0000256" key="9">
    <source>
        <dbReference type="SAM" id="Phobius"/>
    </source>
</evidence>
<evidence type="ECO:0000256" key="3">
    <source>
        <dbReference type="ARBA" id="ARBA00022692"/>
    </source>
</evidence>
<evidence type="ECO:0000256" key="7">
    <source>
        <dbReference type="ARBA" id="ARBA00023136"/>
    </source>
</evidence>